<dbReference type="EMBL" id="AP026709">
    <property type="protein sequence ID" value="BDQ38336.1"/>
    <property type="molecule type" value="Genomic_DNA"/>
</dbReference>
<evidence type="ECO:0000313" key="2">
    <source>
        <dbReference type="Proteomes" id="UP001317742"/>
    </source>
</evidence>
<sequence>MSTFKGKHTTVEQVIHLDFPAEDIWPQLCPVREYDWIEDWECEILHSKSGFNELGCVFHTDFPTEGGPETWFTCRFDPMERIEFIRTNAWRIAHYIIEVEPSKTGTTLKWTQHVTALNKQGNEYVKHKSEVFKATIKGLEKMLTYYLATGEMLRTNDKS</sequence>
<name>A0ABM8B3K9_9BACT</name>
<accession>A0ABM8B3K9</accession>
<organism evidence="1 2">
    <name type="scientific">Pseudodesulfovibrio nedwellii</name>
    <dbReference type="NCBI Taxonomy" id="2973072"/>
    <lineage>
        <taxon>Bacteria</taxon>
        <taxon>Pseudomonadati</taxon>
        <taxon>Thermodesulfobacteriota</taxon>
        <taxon>Desulfovibrionia</taxon>
        <taxon>Desulfovibrionales</taxon>
        <taxon>Desulfovibrionaceae</taxon>
    </lineage>
</organism>
<gene>
    <name evidence="1" type="ORF">SYK_26960</name>
</gene>
<protein>
    <recommendedName>
        <fullName evidence="3">SRPBCC family protein</fullName>
    </recommendedName>
</protein>
<proteinExistence type="predicted"/>
<dbReference type="RefSeq" id="WP_281760834.1">
    <property type="nucleotide sequence ID" value="NZ_AP026709.1"/>
</dbReference>
<evidence type="ECO:0000313" key="1">
    <source>
        <dbReference type="EMBL" id="BDQ38336.1"/>
    </source>
</evidence>
<keyword evidence="2" id="KW-1185">Reference proteome</keyword>
<dbReference type="Proteomes" id="UP001317742">
    <property type="component" value="Chromosome"/>
</dbReference>
<dbReference type="SUPFAM" id="SSF55961">
    <property type="entry name" value="Bet v1-like"/>
    <property type="match status" value="1"/>
</dbReference>
<evidence type="ECO:0008006" key="3">
    <source>
        <dbReference type="Google" id="ProtNLM"/>
    </source>
</evidence>
<reference evidence="1 2" key="1">
    <citation type="submission" date="2022-08" db="EMBL/GenBank/DDBJ databases">
        <title>Genome Sequence of the sulphate-reducing bacterium, Pseudodesulfovibrio sp. SYK.</title>
        <authorList>
            <person name="Kondo R."/>
            <person name="Kataoka T."/>
        </authorList>
    </citation>
    <scope>NUCLEOTIDE SEQUENCE [LARGE SCALE GENOMIC DNA]</scope>
    <source>
        <strain evidence="1 2">SYK</strain>
    </source>
</reference>